<proteinExistence type="predicted"/>
<keyword evidence="4" id="KW-1185">Reference proteome</keyword>
<dbReference type="InterPro" id="IPR001841">
    <property type="entry name" value="Znf_RING"/>
</dbReference>
<evidence type="ECO:0000313" key="4">
    <source>
        <dbReference type="Proteomes" id="UP000813463"/>
    </source>
</evidence>
<dbReference type="PANTHER" id="PTHR45676">
    <property type="entry name" value="RING-H2 FINGER PROTEIN ATL51-RELATED"/>
    <property type="match status" value="1"/>
</dbReference>
<feature type="domain" description="RING-type" evidence="3">
    <location>
        <begin position="120"/>
        <end position="162"/>
    </location>
</feature>
<keyword evidence="1" id="KW-0863">Zinc-finger</keyword>
<keyword evidence="2" id="KW-0812">Transmembrane</keyword>
<reference evidence="5" key="2">
    <citation type="submission" date="2025-08" db="UniProtKB">
        <authorList>
            <consortium name="RefSeq"/>
        </authorList>
    </citation>
    <scope>IDENTIFICATION</scope>
    <source>
        <tissue evidence="5">Leaf</tissue>
    </source>
</reference>
<evidence type="ECO:0000259" key="3">
    <source>
        <dbReference type="PROSITE" id="PS50089"/>
    </source>
</evidence>
<dbReference type="InterPro" id="IPR013083">
    <property type="entry name" value="Znf_RING/FYVE/PHD"/>
</dbReference>
<dbReference type="PANTHER" id="PTHR45676:SF177">
    <property type="entry name" value="RING-TYPE E3 UBIQUITIN TRANSFERASE"/>
    <property type="match status" value="1"/>
</dbReference>
<evidence type="ECO:0000313" key="5">
    <source>
        <dbReference type="RefSeq" id="XP_021853526.1"/>
    </source>
</evidence>
<dbReference type="RefSeq" id="XP_021853526.1">
    <property type="nucleotide sequence ID" value="XM_021997834.2"/>
</dbReference>
<keyword evidence="2" id="KW-0472">Membrane</keyword>
<organism evidence="4 5">
    <name type="scientific">Spinacia oleracea</name>
    <name type="common">Spinach</name>
    <dbReference type="NCBI Taxonomy" id="3562"/>
    <lineage>
        <taxon>Eukaryota</taxon>
        <taxon>Viridiplantae</taxon>
        <taxon>Streptophyta</taxon>
        <taxon>Embryophyta</taxon>
        <taxon>Tracheophyta</taxon>
        <taxon>Spermatophyta</taxon>
        <taxon>Magnoliopsida</taxon>
        <taxon>eudicotyledons</taxon>
        <taxon>Gunneridae</taxon>
        <taxon>Pentapetalae</taxon>
        <taxon>Caryophyllales</taxon>
        <taxon>Chenopodiaceae</taxon>
        <taxon>Chenopodioideae</taxon>
        <taxon>Anserineae</taxon>
        <taxon>Spinacia</taxon>
    </lineage>
</organism>
<sequence>MGDSPNYHFGPPTLNEQQETGHYNLSMLYCGFFVVATAGLILAVYHCLALNWCADYPSITWPPRNNNEAQRSHAHHHHQKINGRKLVELDSTLFKYKGQGCGGGGSGGAGGGAGGEESECAVCLSVYEQGEDVRELVRCKHSFHASCIDMWLFSHFDCPLCRAPVGVVPGCGGPAGSENLGAGLSDSTVLPV</sequence>
<dbReference type="PROSITE" id="PS50089">
    <property type="entry name" value="ZF_RING_2"/>
    <property type="match status" value="1"/>
</dbReference>
<dbReference type="Gene3D" id="3.30.40.10">
    <property type="entry name" value="Zinc/RING finger domain, C3HC4 (zinc finger)"/>
    <property type="match status" value="1"/>
</dbReference>
<keyword evidence="1" id="KW-0862">Zinc</keyword>
<evidence type="ECO:0000256" key="2">
    <source>
        <dbReference type="SAM" id="Phobius"/>
    </source>
</evidence>
<feature type="transmembrane region" description="Helical" evidence="2">
    <location>
        <begin position="26"/>
        <end position="48"/>
    </location>
</feature>
<name>A0A9R0K036_SPIOL</name>
<dbReference type="KEGG" id="soe:110793008"/>
<keyword evidence="1" id="KW-0479">Metal-binding</keyword>
<dbReference type="AlphaFoldDB" id="A0A9R0K036"/>
<dbReference type="SUPFAM" id="SSF57850">
    <property type="entry name" value="RING/U-box"/>
    <property type="match status" value="1"/>
</dbReference>
<dbReference type="Proteomes" id="UP000813463">
    <property type="component" value="Chromosome 2"/>
</dbReference>
<accession>A0A9R0K036</accession>
<dbReference type="OrthoDB" id="9984778at2759"/>
<dbReference type="GeneID" id="110793008"/>
<dbReference type="Pfam" id="PF13639">
    <property type="entry name" value="zf-RING_2"/>
    <property type="match status" value="1"/>
</dbReference>
<dbReference type="GO" id="GO:0016567">
    <property type="term" value="P:protein ubiquitination"/>
    <property type="evidence" value="ECO:0000318"/>
    <property type="project" value="GO_Central"/>
</dbReference>
<protein>
    <submittedName>
        <fullName evidence="5">RING-H2 finger protein ATL52-like</fullName>
    </submittedName>
</protein>
<keyword evidence="2" id="KW-1133">Transmembrane helix</keyword>
<gene>
    <name evidence="5" type="primary">LOC110793008</name>
</gene>
<dbReference type="SMART" id="SM00184">
    <property type="entry name" value="RING"/>
    <property type="match status" value="1"/>
</dbReference>
<evidence type="ECO:0000256" key="1">
    <source>
        <dbReference type="PROSITE-ProRule" id="PRU00175"/>
    </source>
</evidence>
<dbReference type="GO" id="GO:0008270">
    <property type="term" value="F:zinc ion binding"/>
    <property type="evidence" value="ECO:0007669"/>
    <property type="project" value="UniProtKB-KW"/>
</dbReference>
<reference evidence="4" key="1">
    <citation type="journal article" date="2021" name="Nat. Commun.">
        <title>Genomic analyses provide insights into spinach domestication and the genetic basis of agronomic traits.</title>
        <authorList>
            <person name="Cai X."/>
            <person name="Sun X."/>
            <person name="Xu C."/>
            <person name="Sun H."/>
            <person name="Wang X."/>
            <person name="Ge C."/>
            <person name="Zhang Z."/>
            <person name="Wang Q."/>
            <person name="Fei Z."/>
            <person name="Jiao C."/>
            <person name="Wang Q."/>
        </authorList>
    </citation>
    <scope>NUCLEOTIDE SEQUENCE [LARGE SCALE GENOMIC DNA]</scope>
    <source>
        <strain evidence="4">cv. Varoflay</strain>
    </source>
</reference>